<evidence type="ECO:0000259" key="2">
    <source>
        <dbReference type="PROSITE" id="PS51272"/>
    </source>
</evidence>
<dbReference type="Proteomes" id="UP001232992">
    <property type="component" value="Unassembled WGS sequence"/>
</dbReference>
<name>A0ABT7BWE5_9CYAN</name>
<gene>
    <name evidence="3" type="ORF">PMH09_06185</name>
</gene>
<organism evidence="3 4">
    <name type="scientific">Roseofilum casamattae BLCC-M143</name>
    <dbReference type="NCBI Taxonomy" id="3022442"/>
    <lineage>
        <taxon>Bacteria</taxon>
        <taxon>Bacillati</taxon>
        <taxon>Cyanobacteriota</taxon>
        <taxon>Cyanophyceae</taxon>
        <taxon>Desertifilales</taxon>
        <taxon>Desertifilaceae</taxon>
        <taxon>Roseofilum</taxon>
        <taxon>Roseofilum casamattae</taxon>
    </lineage>
</organism>
<dbReference type="InterPro" id="IPR005184">
    <property type="entry name" value="DUF306_Meta_HslJ"/>
</dbReference>
<proteinExistence type="predicted"/>
<sequence length="353" mass="39033">MNPFSIIPTVAIASLLLCSSALALPPSPVPHLSQINVPASMALEGTSWHWISWTEGERTERPQAQRPITLKLEKGTASGFGGCNSFVSEYQRHGEVLNISASFNRTFKFCGQLSEQEDWLLARLGRVQHYQISAAGELELFYGQENTSAVGTLRFRAEQELSQNAPSFTDVPPGYWAREAISSVVERGIMSGWGSGQFRPEATLTRAEFAGILQKAFQLPQSSSRPRFDDVARDFWAYDAITYATSTVPRLMIGYPEQRFHPEQPIARVEALVALAGLLRAADPESIAATVMQYHDRDRIPDYALEKLAIATQEQIAIAWPDSNPLDPNRPATKAEIAALVHHVSLQTIEPSQ</sequence>
<protein>
    <submittedName>
        <fullName evidence="3">S-layer homology domain-containing protein</fullName>
    </submittedName>
</protein>
<dbReference type="InterPro" id="IPR001119">
    <property type="entry name" value="SLH_dom"/>
</dbReference>
<comment type="caution">
    <text evidence="3">The sequence shown here is derived from an EMBL/GenBank/DDBJ whole genome shotgun (WGS) entry which is preliminary data.</text>
</comment>
<dbReference type="PROSITE" id="PS51272">
    <property type="entry name" value="SLH"/>
    <property type="match status" value="2"/>
</dbReference>
<dbReference type="RefSeq" id="WP_283757434.1">
    <property type="nucleotide sequence ID" value="NZ_JAQOSQ010000004.1"/>
</dbReference>
<dbReference type="PANTHER" id="PTHR43308:SF5">
    <property type="entry name" value="S-LAYER PROTEIN _ PEPTIDOGLYCAN ENDO-BETA-N-ACETYLGLUCOSAMINIDASE"/>
    <property type="match status" value="1"/>
</dbReference>
<dbReference type="EMBL" id="JAQOSQ010000004">
    <property type="protein sequence ID" value="MDJ1182781.1"/>
    <property type="molecule type" value="Genomic_DNA"/>
</dbReference>
<evidence type="ECO:0000313" key="4">
    <source>
        <dbReference type="Proteomes" id="UP001232992"/>
    </source>
</evidence>
<reference evidence="3 4" key="1">
    <citation type="submission" date="2023-01" db="EMBL/GenBank/DDBJ databases">
        <title>Novel diversity within Roseofilum (Cyanobacteria; Desertifilaceae) from marine benthic mats with descriptions of four novel species.</title>
        <authorList>
            <person name="Wang Y."/>
            <person name="Berthold D.E."/>
            <person name="Hu J."/>
            <person name="Lefler F.W."/>
            <person name="Laughinghouse H.D. IV."/>
        </authorList>
    </citation>
    <scope>NUCLEOTIDE SEQUENCE [LARGE SCALE GENOMIC DNA]</scope>
    <source>
        <strain evidence="3 4">BLCC-M143</strain>
    </source>
</reference>
<dbReference type="Pfam" id="PF03724">
    <property type="entry name" value="META"/>
    <property type="match status" value="1"/>
</dbReference>
<keyword evidence="1" id="KW-0732">Signal</keyword>
<feature type="chain" id="PRO_5045683412" evidence="1">
    <location>
        <begin position="24"/>
        <end position="353"/>
    </location>
</feature>
<dbReference type="InterPro" id="IPR051465">
    <property type="entry name" value="Cell_Envelope_Struct_Comp"/>
</dbReference>
<dbReference type="InterPro" id="IPR038670">
    <property type="entry name" value="HslJ-like_sf"/>
</dbReference>
<feature type="domain" description="SLH" evidence="2">
    <location>
        <begin position="228"/>
        <end position="289"/>
    </location>
</feature>
<accession>A0ABT7BWE5</accession>
<feature type="domain" description="SLH" evidence="2">
    <location>
        <begin position="164"/>
        <end position="227"/>
    </location>
</feature>
<evidence type="ECO:0000313" key="3">
    <source>
        <dbReference type="EMBL" id="MDJ1182781.1"/>
    </source>
</evidence>
<evidence type="ECO:0000256" key="1">
    <source>
        <dbReference type="SAM" id="SignalP"/>
    </source>
</evidence>
<feature type="signal peptide" evidence="1">
    <location>
        <begin position="1"/>
        <end position="23"/>
    </location>
</feature>
<keyword evidence="4" id="KW-1185">Reference proteome</keyword>
<dbReference type="Gene3D" id="2.40.128.270">
    <property type="match status" value="1"/>
</dbReference>
<dbReference type="PANTHER" id="PTHR43308">
    <property type="entry name" value="OUTER MEMBRANE PROTEIN ALPHA-RELATED"/>
    <property type="match status" value="1"/>
</dbReference>
<dbReference type="Pfam" id="PF00395">
    <property type="entry name" value="SLH"/>
    <property type="match status" value="1"/>
</dbReference>